<name>A0A4Q0YR06_9GAMM</name>
<comment type="caution">
    <text evidence="1">The sequence shown here is derived from an EMBL/GenBank/DDBJ whole genome shotgun (WGS) entry which is preliminary data.</text>
</comment>
<evidence type="ECO:0000313" key="2">
    <source>
        <dbReference type="Proteomes" id="UP000290287"/>
    </source>
</evidence>
<evidence type="ECO:0000313" key="1">
    <source>
        <dbReference type="EMBL" id="RXJ73516.1"/>
    </source>
</evidence>
<dbReference type="Proteomes" id="UP000290287">
    <property type="component" value="Unassembled WGS sequence"/>
</dbReference>
<dbReference type="OrthoDB" id="6346224at2"/>
<gene>
    <name evidence="1" type="ORF">CS022_09825</name>
</gene>
<protein>
    <recommendedName>
        <fullName evidence="3">PD-(D/E)XK nuclease superfamily protein</fullName>
    </recommendedName>
</protein>
<dbReference type="RefSeq" id="WP_129122120.1">
    <property type="nucleotide sequence ID" value="NZ_PEIB01000009.1"/>
</dbReference>
<dbReference type="InterPro" id="IPR029470">
    <property type="entry name" value="PDDEXK_4"/>
</dbReference>
<accession>A0A4Q0YR06</accession>
<evidence type="ECO:0008006" key="3">
    <source>
        <dbReference type="Google" id="ProtNLM"/>
    </source>
</evidence>
<reference evidence="1 2" key="1">
    <citation type="submission" date="2017-10" db="EMBL/GenBank/DDBJ databases">
        <title>Nyctiphanis sp. nov., isolated from the stomach of the euphausiid Nyctiphanes simplex (Hansen, 1911) in the Gulf of California.</title>
        <authorList>
            <person name="Gomez-Gil B."/>
            <person name="Aguilar-Mendez M."/>
            <person name="Lopez-Cortes A."/>
            <person name="Gomez-Gutierrez J."/>
            <person name="Roque A."/>
            <person name="Lang E."/>
            <person name="Gonzalez-Castillo A."/>
        </authorList>
    </citation>
    <scope>NUCLEOTIDE SEQUENCE [LARGE SCALE GENOMIC DNA]</scope>
    <source>
        <strain evidence="1 2">CAIM 600</strain>
    </source>
</reference>
<dbReference type="Pfam" id="PF14281">
    <property type="entry name" value="PDDEXK_4"/>
    <property type="match status" value="1"/>
</dbReference>
<organism evidence="1 2">
    <name type="scientific">Veronia nyctiphanis</name>
    <dbReference type="NCBI Taxonomy" id="1278244"/>
    <lineage>
        <taxon>Bacteria</taxon>
        <taxon>Pseudomonadati</taxon>
        <taxon>Pseudomonadota</taxon>
        <taxon>Gammaproteobacteria</taxon>
        <taxon>Vibrionales</taxon>
        <taxon>Vibrionaceae</taxon>
        <taxon>Veronia</taxon>
    </lineage>
</organism>
<sequence length="311" mass="36139">MGGAFSNFFLSNIEVTLSETPKVFLEYRNIDILIRAGDIAVVVENKIYADDQPEQLLRYHEIMTDEGAKTIHLIYLTLDGRQPSEQSAGHLIDQVKCVSYRQDIHHIINKAISLAARDAPLREALIQYETLINLLTDRTDNMEHIAEVKSLLLKDDNLLSFPSLEQAYREINIDNQLAMWELIGDRMKGEFGSLTEDSLSEQRRQGERVASYVDRKNNSRYIRQAVRLDDAPEYTLFIEQDHHLYFGIEFDQKKGTENRLPHIDAPYRKEGSKRDLRIWDYPKKMINFRSITADDILYLSKTANCEAWLIR</sequence>
<proteinExistence type="predicted"/>
<dbReference type="EMBL" id="PEIB01000009">
    <property type="protein sequence ID" value="RXJ73516.1"/>
    <property type="molecule type" value="Genomic_DNA"/>
</dbReference>
<keyword evidence="2" id="KW-1185">Reference proteome</keyword>
<dbReference type="AlphaFoldDB" id="A0A4Q0YR06"/>